<dbReference type="RefSeq" id="WP_118412450.1">
    <property type="nucleotide sequence ID" value="NZ_QRPI01000004.1"/>
</dbReference>
<dbReference type="Pfam" id="PF04448">
    <property type="entry name" value="DUF551"/>
    <property type="match status" value="1"/>
</dbReference>
<evidence type="ECO:0000313" key="2">
    <source>
        <dbReference type="EMBL" id="MTR86674.1"/>
    </source>
</evidence>
<reference evidence="2 3" key="1">
    <citation type="journal article" date="2019" name="Nat. Med.">
        <title>A library of human gut bacterial isolates paired with longitudinal multiomics data enables mechanistic microbiome research.</title>
        <authorList>
            <person name="Poyet M."/>
            <person name="Groussin M."/>
            <person name="Gibbons S.M."/>
            <person name="Avila-Pacheco J."/>
            <person name="Jiang X."/>
            <person name="Kearney S.M."/>
            <person name="Perrotta A.R."/>
            <person name="Berdy B."/>
            <person name="Zhao S."/>
            <person name="Lieberman T.D."/>
            <person name="Swanson P.K."/>
            <person name="Smith M."/>
            <person name="Roesemann S."/>
            <person name="Alexander J.E."/>
            <person name="Rich S.A."/>
            <person name="Livny J."/>
            <person name="Vlamakis H."/>
            <person name="Clish C."/>
            <person name="Bullock K."/>
            <person name="Deik A."/>
            <person name="Scott J."/>
            <person name="Pierce K.A."/>
            <person name="Xavier R.J."/>
            <person name="Alm E.J."/>
        </authorList>
    </citation>
    <scope>NUCLEOTIDE SEQUENCE [LARGE SCALE GENOMIC DNA]</scope>
    <source>
        <strain evidence="2 3">BIOML-A1</strain>
    </source>
</reference>
<proteinExistence type="predicted"/>
<dbReference type="InterPro" id="IPR007539">
    <property type="entry name" value="DUF551"/>
</dbReference>
<evidence type="ECO:0000313" key="3">
    <source>
        <dbReference type="Proteomes" id="UP000478483"/>
    </source>
</evidence>
<comment type="caution">
    <text evidence="2">The sequence shown here is derived from an EMBL/GenBank/DDBJ whole genome shotgun (WGS) entry which is preliminary data.</text>
</comment>
<evidence type="ECO:0000259" key="1">
    <source>
        <dbReference type="Pfam" id="PF04448"/>
    </source>
</evidence>
<sequence>MKISRIKNQISEAATEACGYSPLTKVVSEEEINRILEQESGWIPVSERLPEESLNSVIGWDTYRNRCCFVQYLGGRFVLGDDIDSVNVTAWMPLPEPYMESEG</sequence>
<name>A0A6L6L8N5_9FIRM</name>
<dbReference type="Proteomes" id="UP000478483">
    <property type="component" value="Unassembled WGS sequence"/>
</dbReference>
<dbReference type="AlphaFoldDB" id="A0A6L6L8N5"/>
<gene>
    <name evidence="2" type="ORF">GMD50_16840</name>
</gene>
<dbReference type="EMBL" id="WNAJ01000026">
    <property type="protein sequence ID" value="MTR86674.1"/>
    <property type="molecule type" value="Genomic_DNA"/>
</dbReference>
<accession>A0A6L6L8N5</accession>
<protein>
    <submittedName>
        <fullName evidence="2">DUF551 domain-containing protein</fullName>
    </submittedName>
</protein>
<feature type="domain" description="DUF551" evidence="1">
    <location>
        <begin position="41"/>
        <end position="97"/>
    </location>
</feature>
<organism evidence="2 3">
    <name type="scientific">Roseburia intestinalis</name>
    <dbReference type="NCBI Taxonomy" id="166486"/>
    <lineage>
        <taxon>Bacteria</taxon>
        <taxon>Bacillati</taxon>
        <taxon>Bacillota</taxon>
        <taxon>Clostridia</taxon>
        <taxon>Lachnospirales</taxon>
        <taxon>Lachnospiraceae</taxon>
        <taxon>Roseburia</taxon>
    </lineage>
</organism>